<evidence type="ECO:0000313" key="3">
    <source>
        <dbReference type="Proteomes" id="UP001156836"/>
    </source>
</evidence>
<proteinExistence type="predicted"/>
<comment type="caution">
    <text evidence="2">The sequence shown here is derived from an EMBL/GenBank/DDBJ whole genome shotgun (WGS) entry which is preliminary data.</text>
</comment>
<feature type="chain" id="PRO_5047245229" description="Type VI secretion protein" evidence="1">
    <location>
        <begin position="19"/>
        <end position="123"/>
    </location>
</feature>
<name>A0ABQ6BVL0_9NEIS</name>
<evidence type="ECO:0000256" key="1">
    <source>
        <dbReference type="SAM" id="SignalP"/>
    </source>
</evidence>
<evidence type="ECO:0008006" key="4">
    <source>
        <dbReference type="Google" id="ProtNLM"/>
    </source>
</evidence>
<dbReference type="Proteomes" id="UP001156836">
    <property type="component" value="Unassembled WGS sequence"/>
</dbReference>
<gene>
    <name evidence="2" type="ORF">GCM10007860_31880</name>
</gene>
<evidence type="ECO:0000313" key="2">
    <source>
        <dbReference type="EMBL" id="GLS06023.1"/>
    </source>
</evidence>
<dbReference type="EMBL" id="BSOZ01000083">
    <property type="protein sequence ID" value="GLS06023.1"/>
    <property type="molecule type" value="Genomic_DNA"/>
</dbReference>
<feature type="signal peptide" evidence="1">
    <location>
        <begin position="1"/>
        <end position="18"/>
    </location>
</feature>
<keyword evidence="3" id="KW-1185">Reference proteome</keyword>
<accession>A0ABQ6BVL0</accession>
<protein>
    <recommendedName>
        <fullName evidence="4">Type VI secretion protein</fullName>
    </recommendedName>
</protein>
<dbReference type="InterPro" id="IPR038314">
    <property type="entry name" value="T6SS_sf"/>
</dbReference>
<dbReference type="Gene3D" id="1.20.120.1620">
    <property type="match status" value="1"/>
</dbReference>
<sequence length="123" mass="13608">MKRYAVGLLLAIPLLGHAADDVKQARLTLKKWGLAYCLSTYQKTETAKEASQAVGAYFQLGGHADGAYNNVEAYFNKAIPEDKKVMQATGKTNNLMRCLDAYEAPAYNKLIIQQDKFIGAEME</sequence>
<organism evidence="2 3">
    <name type="scientific">Chitiniphilus shinanonensis</name>
    <dbReference type="NCBI Taxonomy" id="553088"/>
    <lineage>
        <taxon>Bacteria</taxon>
        <taxon>Pseudomonadati</taxon>
        <taxon>Pseudomonadota</taxon>
        <taxon>Betaproteobacteria</taxon>
        <taxon>Neisseriales</taxon>
        <taxon>Chitinibacteraceae</taxon>
        <taxon>Chitiniphilus</taxon>
    </lineage>
</organism>
<dbReference type="RefSeq" id="WP_018747178.1">
    <property type="nucleotide sequence ID" value="NZ_BSOZ01000083.1"/>
</dbReference>
<keyword evidence="1" id="KW-0732">Signal</keyword>
<reference evidence="3" key="1">
    <citation type="journal article" date="2019" name="Int. J. Syst. Evol. Microbiol.">
        <title>The Global Catalogue of Microorganisms (GCM) 10K type strain sequencing project: providing services to taxonomists for standard genome sequencing and annotation.</title>
        <authorList>
            <consortium name="The Broad Institute Genomics Platform"/>
            <consortium name="The Broad Institute Genome Sequencing Center for Infectious Disease"/>
            <person name="Wu L."/>
            <person name="Ma J."/>
        </authorList>
    </citation>
    <scope>NUCLEOTIDE SEQUENCE [LARGE SCALE GENOMIC DNA]</scope>
    <source>
        <strain evidence="3">NBRC 104970</strain>
    </source>
</reference>